<evidence type="ECO:0000313" key="1">
    <source>
        <dbReference type="EMBL" id="KAF7807638.1"/>
    </source>
</evidence>
<dbReference type="EMBL" id="JAAIUW010000012">
    <property type="protein sequence ID" value="KAF7807638.1"/>
    <property type="molecule type" value="Genomic_DNA"/>
</dbReference>
<dbReference type="AlphaFoldDB" id="A0A834SNC0"/>
<reference evidence="1" key="1">
    <citation type="submission" date="2020-09" db="EMBL/GenBank/DDBJ databases">
        <title>Genome-Enabled Discovery of Anthraquinone Biosynthesis in Senna tora.</title>
        <authorList>
            <person name="Kang S.-H."/>
            <person name="Pandey R.P."/>
            <person name="Lee C.-M."/>
            <person name="Sim J.-S."/>
            <person name="Jeong J.-T."/>
            <person name="Choi B.-S."/>
            <person name="Jung M."/>
            <person name="Ginzburg D."/>
            <person name="Zhao K."/>
            <person name="Won S.Y."/>
            <person name="Oh T.-J."/>
            <person name="Yu Y."/>
            <person name="Kim N.-H."/>
            <person name="Lee O.R."/>
            <person name="Lee T.-H."/>
            <person name="Bashyal P."/>
            <person name="Kim T.-S."/>
            <person name="Lee W.-H."/>
            <person name="Kawkins C."/>
            <person name="Kim C.-K."/>
            <person name="Kim J.S."/>
            <person name="Ahn B.O."/>
            <person name="Rhee S.Y."/>
            <person name="Sohng J.K."/>
        </authorList>
    </citation>
    <scope>NUCLEOTIDE SEQUENCE</scope>
    <source>
        <tissue evidence="1">Leaf</tissue>
    </source>
</reference>
<gene>
    <name evidence="1" type="ORF">G2W53_039799</name>
</gene>
<keyword evidence="2" id="KW-1185">Reference proteome</keyword>
<organism evidence="1 2">
    <name type="scientific">Senna tora</name>
    <dbReference type="NCBI Taxonomy" id="362788"/>
    <lineage>
        <taxon>Eukaryota</taxon>
        <taxon>Viridiplantae</taxon>
        <taxon>Streptophyta</taxon>
        <taxon>Embryophyta</taxon>
        <taxon>Tracheophyta</taxon>
        <taxon>Spermatophyta</taxon>
        <taxon>Magnoliopsida</taxon>
        <taxon>eudicotyledons</taxon>
        <taxon>Gunneridae</taxon>
        <taxon>Pentapetalae</taxon>
        <taxon>rosids</taxon>
        <taxon>fabids</taxon>
        <taxon>Fabales</taxon>
        <taxon>Fabaceae</taxon>
        <taxon>Caesalpinioideae</taxon>
        <taxon>Cassia clade</taxon>
        <taxon>Senna</taxon>
    </lineage>
</organism>
<comment type="caution">
    <text evidence="1">The sequence shown here is derived from an EMBL/GenBank/DDBJ whole genome shotgun (WGS) entry which is preliminary data.</text>
</comment>
<evidence type="ECO:0000313" key="2">
    <source>
        <dbReference type="Proteomes" id="UP000634136"/>
    </source>
</evidence>
<name>A0A834SNC0_9FABA</name>
<proteinExistence type="predicted"/>
<sequence>MHDSRSDAAMFDVEYRRLVEQQHQLVCKLRAVVQEQLRLRENELGLFVDKIMNFKSIVSKTNVFHLHISIQLIFREKYRRGKCIIYRD</sequence>
<dbReference type="Proteomes" id="UP000634136">
    <property type="component" value="Unassembled WGS sequence"/>
</dbReference>
<protein>
    <submittedName>
        <fullName evidence="1">BZIP transcription factor TGA10-like</fullName>
    </submittedName>
</protein>
<accession>A0A834SNC0</accession>